<name>A0ACB7YVT9_9ERIC</name>
<accession>A0ACB7YVT9</accession>
<comment type="caution">
    <text evidence="1">The sequence shown here is derived from an EMBL/GenBank/DDBJ whole genome shotgun (WGS) entry which is preliminary data.</text>
</comment>
<protein>
    <submittedName>
        <fullName evidence="1">Uncharacterized protein</fullName>
    </submittedName>
</protein>
<dbReference type="EMBL" id="CM037153">
    <property type="protein sequence ID" value="KAH7857598.1"/>
    <property type="molecule type" value="Genomic_DNA"/>
</dbReference>
<dbReference type="Proteomes" id="UP000828048">
    <property type="component" value="Chromosome 3"/>
</dbReference>
<evidence type="ECO:0000313" key="1">
    <source>
        <dbReference type="EMBL" id="KAH7857598.1"/>
    </source>
</evidence>
<gene>
    <name evidence="1" type="ORF">Vadar_014430</name>
</gene>
<organism evidence="1 2">
    <name type="scientific">Vaccinium darrowii</name>
    <dbReference type="NCBI Taxonomy" id="229202"/>
    <lineage>
        <taxon>Eukaryota</taxon>
        <taxon>Viridiplantae</taxon>
        <taxon>Streptophyta</taxon>
        <taxon>Embryophyta</taxon>
        <taxon>Tracheophyta</taxon>
        <taxon>Spermatophyta</taxon>
        <taxon>Magnoliopsida</taxon>
        <taxon>eudicotyledons</taxon>
        <taxon>Gunneridae</taxon>
        <taxon>Pentapetalae</taxon>
        <taxon>asterids</taxon>
        <taxon>Ericales</taxon>
        <taxon>Ericaceae</taxon>
        <taxon>Vaccinioideae</taxon>
        <taxon>Vaccinieae</taxon>
        <taxon>Vaccinium</taxon>
    </lineage>
</organism>
<sequence length="164" mass="18649">MKVTPLLNPPLPHPEWTGARSVTSTALVRPPWSCSTTNSTASPSARKRKPSDWIEDWMADKGKKEGKQPTTSRQELALTTSSIAIPPIELVNRFQILNPTPVNQYEEEDIDIPSVHEEPEGVKNLMNVVFKHARMEGFVVFNYYLFYSKFLELPSKKPKKGKKR</sequence>
<evidence type="ECO:0000313" key="2">
    <source>
        <dbReference type="Proteomes" id="UP000828048"/>
    </source>
</evidence>
<reference evidence="1 2" key="1">
    <citation type="journal article" date="2021" name="Hortic Res">
        <title>High-quality reference genome and annotation aids understanding of berry development for evergreen blueberry (Vaccinium darrowii).</title>
        <authorList>
            <person name="Yu J."/>
            <person name="Hulse-Kemp A.M."/>
            <person name="Babiker E."/>
            <person name="Staton M."/>
        </authorList>
    </citation>
    <scope>NUCLEOTIDE SEQUENCE [LARGE SCALE GENOMIC DNA]</scope>
    <source>
        <strain evidence="2">cv. NJ 8807/NJ 8810</strain>
        <tissue evidence="1">Young leaf</tissue>
    </source>
</reference>
<proteinExistence type="predicted"/>
<keyword evidence="2" id="KW-1185">Reference proteome</keyword>